<feature type="domain" description="Cadherin" evidence="10">
    <location>
        <begin position="2782"/>
        <end position="2913"/>
    </location>
</feature>
<feature type="domain" description="Cadherin" evidence="10">
    <location>
        <begin position="2094"/>
        <end position="2240"/>
    </location>
</feature>
<feature type="domain" description="Cadherin" evidence="10">
    <location>
        <begin position="694"/>
        <end position="793"/>
    </location>
</feature>
<feature type="domain" description="Cadherin" evidence="10">
    <location>
        <begin position="1635"/>
        <end position="1822"/>
    </location>
</feature>
<feature type="domain" description="Cadherin" evidence="10">
    <location>
        <begin position="3335"/>
        <end position="3409"/>
    </location>
</feature>
<evidence type="ECO:0000256" key="3">
    <source>
        <dbReference type="ARBA" id="ARBA00022737"/>
    </source>
</evidence>
<feature type="domain" description="Cadherin" evidence="10">
    <location>
        <begin position="1887"/>
        <end position="1992"/>
    </location>
</feature>
<feature type="domain" description="Cadherin" evidence="10">
    <location>
        <begin position="4131"/>
        <end position="4280"/>
    </location>
</feature>
<feature type="domain" description="Cadherin" evidence="10">
    <location>
        <begin position="4639"/>
        <end position="4765"/>
    </location>
</feature>
<evidence type="ECO:0000256" key="8">
    <source>
        <dbReference type="SAM" id="Phobius"/>
    </source>
</evidence>
<feature type="signal peptide" evidence="9">
    <location>
        <begin position="1"/>
        <end position="23"/>
    </location>
</feature>
<dbReference type="InterPro" id="IPR015919">
    <property type="entry name" value="Cadherin-like_sf"/>
</dbReference>
<feature type="domain" description="Cadherin" evidence="10">
    <location>
        <begin position="3840"/>
        <end position="3944"/>
    </location>
</feature>
<evidence type="ECO:0000256" key="9">
    <source>
        <dbReference type="SAM" id="SignalP"/>
    </source>
</evidence>
<dbReference type="SUPFAM" id="SSF49313">
    <property type="entry name" value="Cadherin-like"/>
    <property type="match status" value="43"/>
</dbReference>
<dbReference type="InterPro" id="IPR002126">
    <property type="entry name" value="Cadherin-like_dom"/>
</dbReference>
<keyword evidence="2 8" id="KW-0812">Transmembrane</keyword>
<feature type="transmembrane region" description="Helical" evidence="8">
    <location>
        <begin position="5112"/>
        <end position="5135"/>
    </location>
</feature>
<feature type="domain" description="Cadherin" evidence="10">
    <location>
        <begin position="3424"/>
        <end position="3528"/>
    </location>
</feature>
<feature type="domain" description="Cadherin" evidence="10">
    <location>
        <begin position="964"/>
        <end position="1070"/>
    </location>
</feature>
<feature type="domain" description="Cadherin" evidence="10">
    <location>
        <begin position="2365"/>
        <end position="2435"/>
    </location>
</feature>
<evidence type="ECO:0000256" key="6">
    <source>
        <dbReference type="ARBA" id="ARBA00023136"/>
    </source>
</evidence>
<dbReference type="InterPro" id="IPR020894">
    <property type="entry name" value="Cadherin_CS"/>
</dbReference>
<dbReference type="EMBL" id="JARBDR010000214">
    <property type="protein sequence ID" value="KAJ8318063.1"/>
    <property type="molecule type" value="Genomic_DNA"/>
</dbReference>
<keyword evidence="9" id="KW-0732">Signal</keyword>
<sequence>MGWPGMEPTTFILLLLWIVTVSGQTPCSSIDFITNQELPSVTIYEADNTAVNPLLYFTLESSDVNNQNNGVYITLSQPLDRDTQYTLPVIIADLNDNTPVFTSASYTDNVNEKLVVGTSLDVKVTATDADAAQNQNIQFAIVSQELTGTISSIFQRTTDLDFAITSQVENGRTVGTLSVARDLDYELLAANGSTTYRLNITATSGQLTMFPNPAIVPTQQAVTIQAKDRDTLNAAIAFDIVKFVTTNSGSMIGQISELATPGTLVDSTQGQKLRLEISDQDILNGDPEQTYLYTTNTNIFSVTQDRFISLTSSNLLDYETDRDIIFTVVVREGTTTQRRSATVTLTINVLDGNDNPPVFPAQAYSQNVPAGAYSGFSPLNVIQVTATDQDSGTFGFITYSLLSSVDQLGNNVLSRFQIDSAGRITARSTLTAGELITITVQAADGGQGSQQKFGRTVVLVNVTGTLVNQGPSFAATTYNIIVSEGVEIGASVFTAPAVDPEGNALSFTISDLSNTQFQFQDFEINSTTGIVNTRRRLDRESRPTYALLIFARETSTTRSATTTLSITLSDINDNRPVFTNTQQNNNYFFSVNEGQTGVTVGTVTAVDGDSIQNVQYVLVGTDSSDFSIQQNGLITANIAFDFETKSSYQFSVTTTDGRNTNALSASAIVTVTVVDRNDFTPQILVTPAGTIDKPETTVVGDQIADFDATDNDTPNTDNSRLSFAITGVSPISGNNLFYVNPNDGRLYLVQSFLSDTNRPTQYTVRVVATDGGGLTAEATVFISVNRNLNTPEWLLTTYSTTIVENYPLSQSILQLSARDQDLLSPHNQLAYTIEGDSLAQSYFGVSDTGYIFLTQSPASLQQVNSFSLTIRLQDKGSPVRTANDRASVTVNIQRNQNPPIFFNTSYFSVIREDVNVGTSVVTVTATDADTNVRVLAVDNGSPSRSAVAIVYVTIQRNFFPPVFQQPSYAYQVSETQALGVEIGRVRATDSDTQAPHNQVRYELLTTTDYFVVDGISGVISVKKPLYADTTKPNNYVLSVRAFDQGSPVLTATANVPVNINVVRNNNPPVFINTPYARSISKDTQIGSSIFRVTATDADNSQFSQITYALVGVDPAPTFFSLNSNTGEITVRPGLASDSRTTYTTSSAVEYSASGATQYFFINPTTGAVSVQKPLTDDTSLNNNIYQVVVALSDGAGRSAPQSATVTINVLRNNLTPYFVSEPYSRLITETVLQGTSIYQVTARDDDQIFNQVRYEVIGDGNAPSFFEVNAVTGSISLRQTLTSQADTVYSLRIRAYDNGIPAKSNTSVVTLTVNRNLNSPRFTQTSWGANVPDNQPLGETIITVTATDADTVNPYNVVRYQLKGDANSPALTYFFISPETGAISLRRALSLDQSQTSFYQAPFNTVTTKLIGDDTGPQYFNYDTVTGAVSVRQDLRLDTNTFYRLRIEAKDGGTPALSATALVEITVQRNLFTPSFTNLTYETTILETQAIGTTVIRLVTATDLGSPALTSVPVTVVINIRRNRFPPVFQNEPYSRALGANVQIGTSVVTVTATDADTFSPFNVVSYSIIGDDNAQNLFSVAGNGVITLTSSINTDSNNVYRLRLLARDGGYPSLTATAILNITVQRNLFPPVFSHSDITVTIPETASIGSFIADTNATDADTEAPNNVIRYSAIGDADAPNYFYVNPIDGRVTLLNSVLNTGRSGYSIIISRTTETLGFILPAYTNRISENLAVGQPVTTVTAQPQPDIVYDIIGFSDGPDYFNISSVTGSIFVRQDLRLDLNKKTLYYFTVKARDQSSPEKSSFATVIVNVRRSSFPPVFIRTPYQANVDTNTAVGTQFYTVTATDSDLLITVSVTDNGIPPRVCTFPAQVTIQVLRNQFDPFFLNEPYVTTIPETTNIGVNVLQVTARDQDTGTSFNNITYQLIGDDTMPSYFALNTLTGQITVRSVLTAETRDSYQGRIVAFDSGSPPRSATATAKIFITRNLNKPVFNPTNYAETILETLSIGTSILRVTATDADRIDINNVASSTYFQVNPSSGWITVRVPLTQDNLFTNQFRFNVYGTDQGSPNQISDIPASVTINIIRNQNPPVFVQEPYSTSISFTVPSNTFVYDVNATDADTRAVVNLRDAGTPVRSAVRDAFVTINIIRNQNTPYFINEPYRTTPFGQIVYDIIGDDEAPLLFRINSVTGRISIASSLNQQSTEEYRIRVQARDQGVPFRYNTSVVIVTLQRNFQSPIFTRQEYTQTIVETLPLGNVILTVNATDGDPLSPFNLVRYSIIGDDAATTYFRINETTGLISLMSGINLDTQSTYKSPQNQIVYTATGDSLAMEYFQISAADGVVSVKKSLLENRNINSFTGVFNTITYDLIGDDNAPVYFRIDPNTGLVYLQSNLFADTATTYKLRVRARDGGSPSCERYQVLSIFVRRNEFAPTWNGGVNNFETTILETHDVLTPVYTVSATDRDISIRVRVRDGGNPNLADVTTVQVTVTRNLFPPVFSPQQYSRTISDTESIGYPLLRLTANDADTTAPFNTIRYSLIGDDETPTFFEVDSVTGLIRTRANVDLTTDSASRYVARVLAYDGGFPSRSATATVQINVLRNLHSPIFSNIDFIRLTIPETTPIGPTYFRVNPSLGQILVNSDLKSDPARLTFYQFTVVASDQRIPERTATATVFINILRDRFPPVFIREPYDTADVTISVTRNENAPIFSLPSYERTISDTFALGRVLVDVNATDADGDILKYEIVGDSRALEYYYINPDTGEISLKKYLTEGTQTSDLRTAAVNSSVLQTSAVDQDLRDVIRYTLSGDNNDNNFFYVNPDSGLISLKRSLTSAVINQFTGSIVYGVIGDLQTPFYFDVDSSSGVVTIKNSLRADIGVSYVLRVTAYDSASPSRVATSSVLITVTRNPSPPAFLQPNYRTTIANTYSLGRVVVNVTAVDPDGDVVRYQLLNNVNNNNLALDYFFIEGESGLIYLKKPLTDDPLKTAQFQLRVRAYDSVFPTDITTATVAISISRNENAPRFLSNEYRVTINETISVGTCILNTTAVDADGDTVIYRAALFNNENDTLFYFYVSVDSGFICVQQPLTGPTKTEYRMQVLARDQGNPERTGLVNVIITVLRDNFPPFFLNTPYSTSIPERTAVSTSIFQVSASDRDLVARVIAYDDVRPNTRATAVVQILVFRNPNGPVWSLPSYSTIINENRQIGSVVLNVSATDADIGDVVTYSIIGQQPTNVQYFFIDQFTGAIWLRESLVSTNLFSITDTILYSITGDSLAQEYFYINPRTGIISLKKSVAPINVVRFTLRVIGYDTAYPSNQATTDVFISVTRNQFGPEFRPSATYETTIPDTTPIGNVVLNVLAIDQDQNGEIRYNTIGYFPATEYFRLNQFTGEIQQIQSISNDQYNSLLYVEDVFIDVVRNPNSPVFFPAFYAQEIPETLPVGTEVLTVTATDQDNDVLAYEIDETQTFNEARQFFFMTTSNGKIYVRSNLANAPRNSYTFTVRARDRSYPEKFGTANVQITIRRDQFTPTFTLPSYSRTIPETEAVNGTFPIVTVTATDQDLRGSLVYEATGDGSALSYFYITRDGRVYLKNSLRQDSLNQYTLRVVAYDTFYPNNRGSSVVLINIIRNPSGPIFTLQNYEETINDNFPVGNVVLTVTATDADGLRVAAYDSLVSNQITTATVIIGVTRNDNPPIFQNEPYRVNVPESFAIGTSLIQITATDLDGDRIRYSIFGQSNENFGYFYLNPDTGIFYLTRSLTTANFDSFSGRIAYEAIGVYPARSFFGVDNIDGSVRIISSLKGDGLYLTSYTLKVIAYDTQSRAQVATADVSITVSRNVNPPIFTQSRYQTTISESYAFGVPVIKVSATDRDNDAITYSMLRDNTNGQSLDYFFIEQVDGNIYLRKSLTSSTTSQFSLRIRAYDSNNKLQYDDEDLLINVNRNINPPRFVERTYDRLTYSLSSDSNCIRAFYIGSDDGVLRLRISMLNTADMSFTCRVTVSDNGYPQAKTDAVNVLISVNRDLNLPVFTNNARYSVVIDESTPVTRNIIQVQATRLNMVGRIYYEAIGDYPAQSFFGVQNVSGQVSVQANLRNDNLRLNSYVLNVLASDNVSPSPKIASATVFVNVLRDLASPRFTNLPDRVNVFENQAVNRSIYTATATDADLKGRIVYELTGLFPTQSFFTVDSNSGAVILRNSLLSDSVSTQEYTGSIRYRLDGYNPGTDYFFVDTNTGDIYVRRTLTQIVGSNLYTTFTLLVTAYDSGAPEATTSEIVTLVINRNLNAPRFGLPRYEATIYDYLPVGSSVVQLNATDVDTTSPENTINFAITDTTGYFVVHPFNGMITVNKLLTGDINRQNSYQFSARVSDFGRPILTGDATVLINVIRNNAQPIFTNGGVYDVTVSEGKPVLENIVQVSATDTDDSNSLNGQIMYSITGPALRVTASDRGIPVKSAEATVTIRITRLVYDITGEGLAVNLFTINANTGLITLAQSFQSDDGVSYIIRVEAYRQSDSTKRASTKVRVNVRRNTARPNFAHGNLEITILENQAIGVQIINVNATDSDTGENGRITYTIRGSDSVPTYSTSYFYVNPETGIVYVTKALTDDNQRPTRYVLSIVATDNGYPRLSGQVTLTVNVIHNRNGPIFTSDNYADTIDENFRIGNSILQVRANDADGITVQAEDRPGQQVSPRIATSLVTITVTRNPNGPIFTQSTYNITISEYIAVQTRIISVTANDQDSPGLIVRARDSAQSPKSATATVYINIVRNINEPIFTSPEYATTVFDAYAVGTSLFVVTAVDADRNVPLNRDTPNAEFDYIVDPDYPYAATFFDVTKDGTVYVRKSLTNADQRSTFQFYIIAIDRSWKPLSSRALVKINVTYTSIEPVNVGFISPSFEAETIENLNANTRVLLAEVRNHDFDTLLVCTIISVTPASGVAYYTYNRVNVTVYVRDANDNKPVWTYPVYPAGVPAVYVSAVSIDAAAGSRVVMSTVGGTGMVDMRNATNKIVLIESVKAGRLLAADKILGYDETRTDVQFVVADQLQGYILLEKDGTDYLTTNSATSQAILNAIKRDLPNSSGVAVKVRAAYTADNIQGVVDALGGSNIVRLKSKSYIWWTDNPWAALVALAAIIILLCLVAIIILFFSWNSLILIMN</sequence>
<comment type="subcellular location">
    <subcellularLocation>
        <location evidence="1">Membrane</location>
    </subcellularLocation>
</comment>
<dbReference type="PANTHER" id="PTHR24026">
    <property type="entry name" value="FAT ATYPICAL CADHERIN-RELATED"/>
    <property type="match status" value="1"/>
</dbReference>
<reference evidence="11 12" key="1">
    <citation type="submission" date="2022-12" db="EMBL/GenBank/DDBJ databases">
        <title>Chromosome-level genome of Tegillarca granosa.</title>
        <authorList>
            <person name="Kim J."/>
        </authorList>
    </citation>
    <scope>NUCLEOTIDE SEQUENCE [LARGE SCALE GENOMIC DNA]</scope>
    <source>
        <strain evidence="11">Teg-2019</strain>
        <tissue evidence="11">Adductor muscle</tissue>
    </source>
</reference>
<evidence type="ECO:0000256" key="7">
    <source>
        <dbReference type="PROSITE-ProRule" id="PRU00043"/>
    </source>
</evidence>
<feature type="domain" description="Cadherin" evidence="10">
    <location>
        <begin position="4387"/>
        <end position="4527"/>
    </location>
</feature>
<feature type="domain" description="Cadherin" evidence="10">
    <location>
        <begin position="2710"/>
        <end position="2770"/>
    </location>
</feature>
<name>A0ABQ9FLB4_TEGGR</name>
<dbReference type="Gene3D" id="2.60.40.60">
    <property type="entry name" value="Cadherins"/>
    <property type="match status" value="45"/>
</dbReference>
<dbReference type="PANTHER" id="PTHR24026:SF133">
    <property type="entry name" value="CADHERIN-RELATED FAMILY MEMBER 2"/>
    <property type="match status" value="1"/>
</dbReference>
<feature type="chain" id="PRO_5046810903" description="Cadherin domain-containing protein" evidence="9">
    <location>
        <begin position="24"/>
        <end position="5145"/>
    </location>
</feature>
<feature type="domain" description="Cadherin" evidence="10">
    <location>
        <begin position="4766"/>
        <end position="4886"/>
    </location>
</feature>
<comment type="caution">
    <text evidence="11">The sequence shown here is derived from an EMBL/GenBank/DDBJ whole genome shotgun (WGS) entry which is preliminary data.</text>
</comment>
<gene>
    <name evidence="11" type="ORF">KUTeg_003154</name>
</gene>
<feature type="domain" description="Cadherin" evidence="10">
    <location>
        <begin position="2241"/>
        <end position="2313"/>
    </location>
</feature>
<proteinExistence type="predicted"/>
<feature type="domain" description="Cadherin" evidence="10">
    <location>
        <begin position="1323"/>
        <end position="1476"/>
    </location>
</feature>
<feature type="domain" description="Cadherin" evidence="10">
    <location>
        <begin position="3694"/>
        <end position="3839"/>
    </location>
</feature>
<dbReference type="Pfam" id="PF00028">
    <property type="entry name" value="Cadherin"/>
    <property type="match status" value="18"/>
</dbReference>
<feature type="domain" description="Cadherin" evidence="10">
    <location>
        <begin position="2500"/>
        <end position="2607"/>
    </location>
</feature>
<evidence type="ECO:0000256" key="5">
    <source>
        <dbReference type="ARBA" id="ARBA00022989"/>
    </source>
</evidence>
<dbReference type="CDD" id="cd11304">
    <property type="entry name" value="Cadherin_repeat"/>
    <property type="match status" value="37"/>
</dbReference>
<keyword evidence="12" id="KW-1185">Reference proteome</keyword>
<feature type="domain" description="Cadherin" evidence="10">
    <location>
        <begin position="4281"/>
        <end position="4385"/>
    </location>
</feature>
<feature type="domain" description="Cadherin" evidence="10">
    <location>
        <begin position="4025"/>
        <end position="4130"/>
    </location>
</feature>
<keyword evidence="4 7" id="KW-0106">Calcium</keyword>
<feature type="domain" description="Cadherin" evidence="10">
    <location>
        <begin position="360"/>
        <end position="473"/>
    </location>
</feature>
<dbReference type="PROSITE" id="PS00232">
    <property type="entry name" value="CADHERIN_1"/>
    <property type="match status" value="3"/>
</dbReference>
<feature type="domain" description="Cadherin" evidence="10">
    <location>
        <begin position="102"/>
        <end position="238"/>
    </location>
</feature>
<accession>A0ABQ9FLB4</accession>
<evidence type="ECO:0000256" key="4">
    <source>
        <dbReference type="ARBA" id="ARBA00022837"/>
    </source>
</evidence>
<evidence type="ECO:0000256" key="2">
    <source>
        <dbReference type="ARBA" id="ARBA00022692"/>
    </source>
</evidence>
<evidence type="ECO:0000256" key="1">
    <source>
        <dbReference type="ARBA" id="ARBA00004370"/>
    </source>
</evidence>
<keyword evidence="3" id="KW-0677">Repeat</keyword>
<feature type="domain" description="Cadherin" evidence="10">
    <location>
        <begin position="3189"/>
        <end position="3333"/>
    </location>
</feature>
<evidence type="ECO:0000259" key="10">
    <source>
        <dbReference type="PROSITE" id="PS50268"/>
    </source>
</evidence>
<feature type="domain" description="Cadherin" evidence="10">
    <location>
        <begin position="1993"/>
        <end position="2093"/>
    </location>
</feature>
<feature type="domain" description="Cadherin" evidence="10">
    <location>
        <begin position="3022"/>
        <end position="3126"/>
    </location>
</feature>
<feature type="domain" description="Cadherin" evidence="10">
    <location>
        <begin position="1219"/>
        <end position="1322"/>
    </location>
</feature>
<feature type="domain" description="Cadherin" evidence="10">
    <location>
        <begin position="794"/>
        <end position="901"/>
    </location>
</feature>
<feature type="domain" description="Cadherin" evidence="10">
    <location>
        <begin position="2914"/>
        <end position="3021"/>
    </location>
</feature>
<dbReference type="Proteomes" id="UP001217089">
    <property type="component" value="Unassembled WGS sequence"/>
</dbReference>
<feature type="domain" description="Cadherin" evidence="10">
    <location>
        <begin position="1071"/>
        <end position="1218"/>
    </location>
</feature>
<feature type="domain" description="Cadherin" evidence="10">
    <location>
        <begin position="1530"/>
        <end position="1634"/>
    </location>
</feature>
<feature type="domain" description="Cadherin" evidence="10">
    <location>
        <begin position="4528"/>
        <end position="4638"/>
    </location>
</feature>
<feature type="domain" description="Cadherin" evidence="10">
    <location>
        <begin position="3529"/>
        <end position="3632"/>
    </location>
</feature>
<keyword evidence="6 8" id="KW-0472">Membrane</keyword>
<evidence type="ECO:0000313" key="11">
    <source>
        <dbReference type="EMBL" id="KAJ8318063.1"/>
    </source>
</evidence>
<evidence type="ECO:0000313" key="12">
    <source>
        <dbReference type="Proteomes" id="UP001217089"/>
    </source>
</evidence>
<feature type="domain" description="Cadherin" evidence="10">
    <location>
        <begin position="247"/>
        <end position="359"/>
    </location>
</feature>
<feature type="domain" description="Cadherin" evidence="10">
    <location>
        <begin position="474"/>
        <end position="578"/>
    </location>
</feature>
<protein>
    <recommendedName>
        <fullName evidence="10">Cadherin domain-containing protein</fullName>
    </recommendedName>
</protein>
<dbReference type="SMART" id="SM00112">
    <property type="entry name" value="CA"/>
    <property type="match status" value="33"/>
</dbReference>
<organism evidence="11 12">
    <name type="scientific">Tegillarca granosa</name>
    <name type="common">Malaysian cockle</name>
    <name type="synonym">Anadara granosa</name>
    <dbReference type="NCBI Taxonomy" id="220873"/>
    <lineage>
        <taxon>Eukaryota</taxon>
        <taxon>Metazoa</taxon>
        <taxon>Spiralia</taxon>
        <taxon>Lophotrochozoa</taxon>
        <taxon>Mollusca</taxon>
        <taxon>Bivalvia</taxon>
        <taxon>Autobranchia</taxon>
        <taxon>Pteriomorphia</taxon>
        <taxon>Arcoida</taxon>
        <taxon>Arcoidea</taxon>
        <taxon>Arcidae</taxon>
        <taxon>Tegillarca</taxon>
    </lineage>
</organism>
<feature type="domain" description="Cadherin" evidence="10">
    <location>
        <begin position="2613"/>
        <end position="2686"/>
    </location>
</feature>
<feature type="domain" description="Cadherin" evidence="10">
    <location>
        <begin position="583"/>
        <end position="683"/>
    </location>
</feature>
<dbReference type="PROSITE" id="PS50268">
    <property type="entry name" value="CADHERIN_2"/>
    <property type="match status" value="37"/>
</dbReference>
<keyword evidence="5 8" id="KW-1133">Transmembrane helix</keyword>
<dbReference type="PRINTS" id="PR00205">
    <property type="entry name" value="CADHERIN"/>
</dbReference>